<dbReference type="Gene3D" id="3.30.2320.10">
    <property type="entry name" value="hypothetical protein PF0899 domain"/>
    <property type="match status" value="1"/>
</dbReference>
<dbReference type="Proteomes" id="UP000292886">
    <property type="component" value="Chromosome"/>
</dbReference>
<dbReference type="SUPFAM" id="SSF56563">
    <property type="entry name" value="Major capsid protein gp5"/>
    <property type="match status" value="1"/>
</dbReference>
<gene>
    <name evidence="3" type="ORF">EQG49_02335</name>
</gene>
<keyword evidence="4" id="KW-1185">Reference proteome</keyword>
<evidence type="ECO:0000256" key="1">
    <source>
        <dbReference type="ARBA" id="ARBA00004328"/>
    </source>
</evidence>
<sequence length="329" mass="36501">MTVEQQTFNPATVLMHDAKNGYIPNVYSDLVLDDFLHESVVTKLGKFIDMGSDTEKEFQHQLNGPGAYWVAEGQRINTTTSEWATIKMTSHKLATIVPITNEYGKMNQADFFDMMRPQIAAAFYEKFDKAVLLGIDNPFTQSIESIVTDEDNDAVVTTRYANKIDEEDVLALEDLLTDKEIDPNAFISTSKNRSMLRKARNNNGVDSSEVYDRTSKNIDGVATAELSGVERGELYLGDWNNLFYGVPAGIEYKISEEGSLSTVVGSDGQVINLFERDMVAMRVTMYVSMMVLKEDGFAKLEQGTEVAGDDYGKQVVVNVNTGAEEIPAG</sequence>
<dbReference type="AlphaFoldDB" id="A0A4V1AIG1"/>
<evidence type="ECO:0000259" key="2">
    <source>
        <dbReference type="Pfam" id="PF05065"/>
    </source>
</evidence>
<feature type="domain" description="Phage capsid-like C-terminal" evidence="2">
    <location>
        <begin position="23"/>
        <end position="301"/>
    </location>
</feature>
<dbReference type="OrthoDB" id="156689at2"/>
<dbReference type="InterPro" id="IPR024455">
    <property type="entry name" value="Phage_capsid"/>
</dbReference>
<dbReference type="NCBIfam" id="TIGR01554">
    <property type="entry name" value="major_cap_HK97"/>
    <property type="match status" value="1"/>
</dbReference>
<dbReference type="KEGG" id="wei:EQG49_02335"/>
<dbReference type="Gene3D" id="3.30.2400.10">
    <property type="entry name" value="Major capsid protein gp5"/>
    <property type="match status" value="1"/>
</dbReference>
<proteinExistence type="predicted"/>
<evidence type="ECO:0000313" key="3">
    <source>
        <dbReference type="EMBL" id="QBO35385.1"/>
    </source>
</evidence>
<accession>A0A4V1AIG1</accession>
<dbReference type="Pfam" id="PF05065">
    <property type="entry name" value="Phage_capsid"/>
    <property type="match status" value="1"/>
</dbReference>
<dbReference type="EMBL" id="CP037940">
    <property type="protein sequence ID" value="QBO35385.1"/>
    <property type="molecule type" value="Genomic_DNA"/>
</dbReference>
<dbReference type="RefSeq" id="WP_133362465.1">
    <property type="nucleotide sequence ID" value="NZ_CP037940.1"/>
</dbReference>
<comment type="subcellular location">
    <subcellularLocation>
        <location evidence="1">Virion</location>
    </subcellularLocation>
</comment>
<protein>
    <submittedName>
        <fullName evidence="3">Phage major capsid protein</fullName>
    </submittedName>
</protein>
<reference evidence="4" key="1">
    <citation type="submission" date="2019-03" db="EMBL/GenBank/DDBJ databases">
        <title>Weissella sp. 26KH-42 Genome sequencing.</title>
        <authorList>
            <person name="Heo J."/>
            <person name="Kim S.-J."/>
            <person name="Kim J.-S."/>
            <person name="Hong S.-B."/>
            <person name="Kwon S.-W."/>
        </authorList>
    </citation>
    <scope>NUCLEOTIDE SEQUENCE [LARGE SCALE GENOMIC DNA]</scope>
    <source>
        <strain evidence="4">26KH-42</strain>
    </source>
</reference>
<organism evidence="3 4">
    <name type="scientific">Periweissella cryptocerci</name>
    <dbReference type="NCBI Taxonomy" id="2506420"/>
    <lineage>
        <taxon>Bacteria</taxon>
        <taxon>Bacillati</taxon>
        <taxon>Bacillota</taxon>
        <taxon>Bacilli</taxon>
        <taxon>Lactobacillales</taxon>
        <taxon>Lactobacillaceae</taxon>
        <taxon>Periweissella</taxon>
    </lineage>
</organism>
<evidence type="ECO:0000313" key="4">
    <source>
        <dbReference type="Proteomes" id="UP000292886"/>
    </source>
</evidence>
<dbReference type="InterPro" id="IPR054612">
    <property type="entry name" value="Phage_capsid-like_C"/>
</dbReference>
<name>A0A4V1AIG1_9LACO</name>